<gene>
    <name evidence="3" type="ORF">TGAMA5MH_10273</name>
</gene>
<evidence type="ECO:0000313" key="4">
    <source>
        <dbReference type="Proteomes" id="UP000236546"/>
    </source>
</evidence>
<protein>
    <submittedName>
        <fullName evidence="3">Uncharacterized protein</fullName>
    </submittedName>
</protein>
<reference evidence="3 4" key="1">
    <citation type="submission" date="2017-02" db="EMBL/GenBank/DDBJ databases">
        <title>Genomes of Trichoderma spp. with biocontrol activity.</title>
        <authorList>
            <person name="Gardiner D."/>
            <person name="Kazan K."/>
            <person name="Vos C."/>
            <person name="Harvey P."/>
        </authorList>
    </citation>
    <scope>NUCLEOTIDE SEQUENCE [LARGE SCALE GENOMIC DNA]</scope>
    <source>
        <strain evidence="3 4">A5MH</strain>
    </source>
</reference>
<evidence type="ECO:0000256" key="2">
    <source>
        <dbReference type="SAM" id="MobiDB-lite"/>
    </source>
</evidence>
<accession>A0A2K0SWX5</accession>
<proteinExistence type="predicted"/>
<evidence type="ECO:0000313" key="3">
    <source>
        <dbReference type="EMBL" id="PNP37788.1"/>
    </source>
</evidence>
<dbReference type="GO" id="GO:0016651">
    <property type="term" value="F:oxidoreductase activity, acting on NAD(P)H"/>
    <property type="evidence" value="ECO:0007669"/>
    <property type="project" value="InterPro"/>
</dbReference>
<keyword evidence="1" id="KW-0560">Oxidoreductase</keyword>
<comment type="caution">
    <text evidence="3">The sequence shown here is derived from an EMBL/GenBank/DDBJ whole genome shotgun (WGS) entry which is preliminary data.</text>
</comment>
<name>A0A2K0SWX5_9HYPO</name>
<dbReference type="EMBL" id="MTYH01000127">
    <property type="protein sequence ID" value="PNP37788.1"/>
    <property type="molecule type" value="Genomic_DNA"/>
</dbReference>
<dbReference type="PANTHER" id="PTHR45348:SF2">
    <property type="entry name" value="ZINC-TYPE ALCOHOL DEHYDROGENASE-LIKE PROTEIN C2E1P3.01"/>
    <property type="match status" value="1"/>
</dbReference>
<organism evidence="3 4">
    <name type="scientific">Trichoderma gamsii</name>
    <dbReference type="NCBI Taxonomy" id="398673"/>
    <lineage>
        <taxon>Eukaryota</taxon>
        <taxon>Fungi</taxon>
        <taxon>Dikarya</taxon>
        <taxon>Ascomycota</taxon>
        <taxon>Pezizomycotina</taxon>
        <taxon>Sordariomycetes</taxon>
        <taxon>Hypocreomycetidae</taxon>
        <taxon>Hypocreales</taxon>
        <taxon>Hypocreaceae</taxon>
        <taxon>Trichoderma</taxon>
    </lineage>
</organism>
<evidence type="ECO:0000256" key="1">
    <source>
        <dbReference type="ARBA" id="ARBA00023002"/>
    </source>
</evidence>
<dbReference type="InterPro" id="IPR047122">
    <property type="entry name" value="Trans-enoyl_RdTase-like"/>
</dbReference>
<feature type="region of interest" description="Disordered" evidence="2">
    <location>
        <begin position="1"/>
        <end position="23"/>
    </location>
</feature>
<dbReference type="PANTHER" id="PTHR45348">
    <property type="entry name" value="HYPOTHETICAL OXIDOREDUCTASE (EUROFUNG)"/>
    <property type="match status" value="1"/>
</dbReference>
<dbReference type="Gene3D" id="3.90.180.10">
    <property type="entry name" value="Medium-chain alcohol dehydrogenases, catalytic domain"/>
    <property type="match status" value="1"/>
</dbReference>
<sequence>MAYSVFGQPFQRGLSSEGSPEDNEFANKFRDIAEPLLREGKLKAPRIEVNRGGSGLEGVLVGLEELRQGKVSGAKLIYTI</sequence>
<dbReference type="Gene3D" id="3.40.50.720">
    <property type="entry name" value="NAD(P)-binding Rossmann-like Domain"/>
    <property type="match status" value="1"/>
</dbReference>
<dbReference type="AlphaFoldDB" id="A0A2K0SWX5"/>
<dbReference type="Proteomes" id="UP000236546">
    <property type="component" value="Unassembled WGS sequence"/>
</dbReference>